<organism evidence="2 3">
    <name type="scientific">Sphingobium rhizovicinum</name>
    <dbReference type="NCBI Taxonomy" id="432308"/>
    <lineage>
        <taxon>Bacteria</taxon>
        <taxon>Pseudomonadati</taxon>
        <taxon>Pseudomonadota</taxon>
        <taxon>Alphaproteobacteria</taxon>
        <taxon>Sphingomonadales</taxon>
        <taxon>Sphingomonadaceae</taxon>
        <taxon>Sphingobium</taxon>
    </lineage>
</organism>
<dbReference type="RefSeq" id="WP_380796212.1">
    <property type="nucleotide sequence ID" value="NZ_JBHRVU010000004.1"/>
</dbReference>
<accession>A0ABV7NIM1</accession>
<reference evidence="3" key="1">
    <citation type="journal article" date="2019" name="Int. J. Syst. Evol. Microbiol.">
        <title>The Global Catalogue of Microorganisms (GCM) 10K type strain sequencing project: providing services to taxonomists for standard genome sequencing and annotation.</title>
        <authorList>
            <consortium name="The Broad Institute Genomics Platform"/>
            <consortium name="The Broad Institute Genome Sequencing Center for Infectious Disease"/>
            <person name="Wu L."/>
            <person name="Ma J."/>
        </authorList>
    </citation>
    <scope>NUCLEOTIDE SEQUENCE [LARGE SCALE GENOMIC DNA]</scope>
    <source>
        <strain evidence="3">CCM 7491</strain>
    </source>
</reference>
<keyword evidence="3" id="KW-1185">Reference proteome</keyword>
<evidence type="ECO:0000313" key="3">
    <source>
        <dbReference type="Proteomes" id="UP001595681"/>
    </source>
</evidence>
<evidence type="ECO:0000313" key="2">
    <source>
        <dbReference type="EMBL" id="MFC3442172.1"/>
    </source>
</evidence>
<sequence length="96" mass="10283">MKVILIFRAVFIIHGGFSNDFSWCDVMPLTIIEHVTRTRSRPIIPAPASTSIIPGIATSTIGQIMVVTLSAVIAGSIGVIAAAARCLMMGWMIPCR</sequence>
<comment type="caution">
    <text evidence="2">The sequence shown here is derived from an EMBL/GenBank/DDBJ whole genome shotgun (WGS) entry which is preliminary data.</text>
</comment>
<keyword evidence="1" id="KW-0472">Membrane</keyword>
<name>A0ABV7NIM1_9SPHN</name>
<keyword evidence="1" id="KW-1133">Transmembrane helix</keyword>
<feature type="transmembrane region" description="Helical" evidence="1">
    <location>
        <begin position="64"/>
        <end position="87"/>
    </location>
</feature>
<evidence type="ECO:0000256" key="1">
    <source>
        <dbReference type="SAM" id="Phobius"/>
    </source>
</evidence>
<proteinExistence type="predicted"/>
<dbReference type="EMBL" id="JBHRVU010000004">
    <property type="protein sequence ID" value="MFC3442172.1"/>
    <property type="molecule type" value="Genomic_DNA"/>
</dbReference>
<evidence type="ECO:0008006" key="4">
    <source>
        <dbReference type="Google" id="ProtNLM"/>
    </source>
</evidence>
<protein>
    <recommendedName>
        <fullName evidence="4">Secreted peptide</fullName>
    </recommendedName>
</protein>
<dbReference type="Proteomes" id="UP001595681">
    <property type="component" value="Unassembled WGS sequence"/>
</dbReference>
<gene>
    <name evidence="2" type="ORF">ACFOKF_13425</name>
</gene>
<keyword evidence="1" id="KW-0812">Transmembrane</keyword>